<protein>
    <recommendedName>
        <fullName evidence="3">RlpA-like protein double-psi beta-barrel domain-containing protein</fullName>
    </recommendedName>
</protein>
<feature type="chain" id="PRO_5034508752" description="RlpA-like protein double-psi beta-barrel domain-containing protein" evidence="2">
    <location>
        <begin position="19"/>
        <end position="126"/>
    </location>
</feature>
<evidence type="ECO:0000313" key="4">
    <source>
        <dbReference type="EMBL" id="KAG2186268.1"/>
    </source>
</evidence>
<feature type="domain" description="RlpA-like protein double-psi beta-barrel" evidence="3">
    <location>
        <begin position="58"/>
        <end position="122"/>
    </location>
</feature>
<evidence type="ECO:0000259" key="3">
    <source>
        <dbReference type="Pfam" id="PF03330"/>
    </source>
</evidence>
<evidence type="ECO:0000256" key="1">
    <source>
        <dbReference type="ARBA" id="ARBA00022729"/>
    </source>
</evidence>
<dbReference type="SUPFAM" id="SSF50685">
    <property type="entry name" value="Barwin-like endoglucanases"/>
    <property type="match status" value="1"/>
</dbReference>
<evidence type="ECO:0000313" key="5">
    <source>
        <dbReference type="Proteomes" id="UP000654370"/>
    </source>
</evidence>
<organism evidence="4 5">
    <name type="scientific">Mortierella isabellina</name>
    <name type="common">Filamentous fungus</name>
    <name type="synonym">Umbelopsis isabellina</name>
    <dbReference type="NCBI Taxonomy" id="91625"/>
    <lineage>
        <taxon>Eukaryota</taxon>
        <taxon>Fungi</taxon>
        <taxon>Fungi incertae sedis</taxon>
        <taxon>Mucoromycota</taxon>
        <taxon>Mucoromycotina</taxon>
        <taxon>Umbelopsidomycetes</taxon>
        <taxon>Umbelopsidales</taxon>
        <taxon>Umbelopsidaceae</taxon>
        <taxon>Umbelopsis</taxon>
    </lineage>
</organism>
<evidence type="ECO:0000256" key="2">
    <source>
        <dbReference type="SAM" id="SignalP"/>
    </source>
</evidence>
<proteinExistence type="predicted"/>
<dbReference type="PANTHER" id="PTHR31836:SF21">
    <property type="entry name" value="EXPANSIN-LIKE PROTEIN 7"/>
    <property type="match status" value="1"/>
</dbReference>
<accession>A0A8H7Q6Q2</accession>
<keyword evidence="1 2" id="KW-0732">Signal</keyword>
<dbReference type="PANTHER" id="PTHR31836">
    <property type="match status" value="1"/>
</dbReference>
<dbReference type="OrthoDB" id="406505at2759"/>
<dbReference type="Gene3D" id="2.40.40.10">
    <property type="entry name" value="RlpA-like domain"/>
    <property type="match status" value="1"/>
</dbReference>
<dbReference type="InterPro" id="IPR051477">
    <property type="entry name" value="Expansin_CellWall"/>
</dbReference>
<dbReference type="CDD" id="cd22191">
    <property type="entry name" value="DPBB_RlpA_EXP_N-like"/>
    <property type="match status" value="1"/>
</dbReference>
<dbReference type="Pfam" id="PF03330">
    <property type="entry name" value="DPBB_1"/>
    <property type="match status" value="1"/>
</dbReference>
<reference evidence="4" key="1">
    <citation type="submission" date="2020-12" db="EMBL/GenBank/DDBJ databases">
        <title>Metabolic potential, ecology and presence of endohyphal bacteria is reflected in genomic diversity of Mucoromycotina.</title>
        <authorList>
            <person name="Muszewska A."/>
            <person name="Okrasinska A."/>
            <person name="Steczkiewicz K."/>
            <person name="Drgas O."/>
            <person name="Orlowska M."/>
            <person name="Perlinska-Lenart U."/>
            <person name="Aleksandrzak-Piekarczyk T."/>
            <person name="Szatraj K."/>
            <person name="Zielenkiewicz U."/>
            <person name="Pilsyk S."/>
            <person name="Malc E."/>
            <person name="Mieczkowski P."/>
            <person name="Kruszewska J.S."/>
            <person name="Biernat P."/>
            <person name="Pawlowska J."/>
        </authorList>
    </citation>
    <scope>NUCLEOTIDE SEQUENCE</scope>
    <source>
        <strain evidence="4">WA0000067209</strain>
    </source>
</reference>
<name>A0A8H7Q6Q2_MORIS</name>
<comment type="caution">
    <text evidence="4">The sequence shown here is derived from an EMBL/GenBank/DDBJ whole genome shotgun (WGS) entry which is preliminary data.</text>
</comment>
<gene>
    <name evidence="4" type="ORF">INT43_002706</name>
</gene>
<dbReference type="AlphaFoldDB" id="A0A8H7Q6Q2"/>
<dbReference type="Proteomes" id="UP000654370">
    <property type="component" value="Unassembled WGS sequence"/>
</dbReference>
<sequence length="126" mass="13717">MVAVKFIPLLTLVAAALASPLQKRNYHGQVTYYHPEVDIGSCGKFHDGDAMVVAINAPQMANGANPNTNSKCFRTIRAYGPKGHVDVKVVDTCAPCSHGDIDLSPAAFQKIADLEEGRLDVEWHWL</sequence>
<keyword evidence="5" id="KW-1185">Reference proteome</keyword>
<feature type="signal peptide" evidence="2">
    <location>
        <begin position="1"/>
        <end position="18"/>
    </location>
</feature>
<dbReference type="InterPro" id="IPR036908">
    <property type="entry name" value="RlpA-like_sf"/>
</dbReference>
<dbReference type="EMBL" id="JAEPQZ010000001">
    <property type="protein sequence ID" value="KAG2186268.1"/>
    <property type="molecule type" value="Genomic_DNA"/>
</dbReference>
<dbReference type="InterPro" id="IPR009009">
    <property type="entry name" value="RlpA-like_DPBB"/>
</dbReference>